<dbReference type="GO" id="GO:0006799">
    <property type="term" value="P:polyphosphate biosynthetic process"/>
    <property type="evidence" value="ECO:0007669"/>
    <property type="project" value="UniProtKB-ARBA"/>
</dbReference>
<evidence type="ECO:0000256" key="2">
    <source>
        <dbReference type="ARBA" id="ARBA00022692"/>
    </source>
</evidence>
<evidence type="ECO:0000313" key="8">
    <source>
        <dbReference type="Proteomes" id="UP000284403"/>
    </source>
</evidence>
<name>A0A422NW42_9TRYP</name>
<dbReference type="Proteomes" id="UP000284403">
    <property type="component" value="Unassembled WGS sequence"/>
</dbReference>
<dbReference type="GO" id="GO:0012505">
    <property type="term" value="C:endomembrane system"/>
    <property type="evidence" value="ECO:0007669"/>
    <property type="project" value="UniProtKB-SubCell"/>
</dbReference>
<keyword evidence="3 5" id="KW-1133">Transmembrane helix</keyword>
<keyword evidence="4 5" id="KW-0472">Membrane</keyword>
<feature type="domain" description="VTC" evidence="6">
    <location>
        <begin position="211"/>
        <end position="482"/>
    </location>
</feature>
<dbReference type="Gene3D" id="3.20.100.30">
    <property type="entry name" value="VTC, catalytic tunnel domain"/>
    <property type="match status" value="1"/>
</dbReference>
<feature type="transmembrane region" description="Helical" evidence="5">
    <location>
        <begin position="726"/>
        <end position="747"/>
    </location>
</feature>
<dbReference type="Pfam" id="PF09359">
    <property type="entry name" value="VTC"/>
    <property type="match status" value="1"/>
</dbReference>
<reference evidence="7 8" key="1">
    <citation type="journal article" date="2018" name="BMC Genomics">
        <title>Genomic comparison of Trypanosoma conorhini and Trypanosoma rangeli to Trypanosoma cruzi strains of high and low virulence.</title>
        <authorList>
            <person name="Bradwell K.R."/>
            <person name="Koparde V.N."/>
            <person name="Matveyev A.V."/>
            <person name="Serrano M.G."/>
            <person name="Alves J.M."/>
            <person name="Parikh H."/>
            <person name="Huang B."/>
            <person name="Lee V."/>
            <person name="Espinosa-Alvarez O."/>
            <person name="Ortiz P.A."/>
            <person name="Costa-Martins A.G."/>
            <person name="Teixeira M.M."/>
            <person name="Buck G.A."/>
        </authorList>
    </citation>
    <scope>NUCLEOTIDE SEQUENCE [LARGE SCALE GENOMIC DNA]</scope>
    <source>
        <strain evidence="7 8">025E</strain>
    </source>
</reference>
<protein>
    <submittedName>
        <fullName evidence="7">Polyphosphate synthetase Protein</fullName>
    </submittedName>
</protein>
<evidence type="ECO:0000313" key="7">
    <source>
        <dbReference type="EMBL" id="RNF09710.1"/>
    </source>
</evidence>
<dbReference type="AlphaFoldDB" id="A0A422NW42"/>
<sequence>MPFSKAWRNAVYPDFRDQGAYINYKANKDILHRMKEDIANPATPDELYNALLEQKCRVYKWCEGKIKELLTVAEALMAASDYLSEEETATNLSLVLNTLGSGSMKCLPPTEARLVADAISHELLRFVECCNLNTDTIEHIIGRMYRYAVLGPTGDRWNNIKTLYDYHELSIDEIFYLLSKVYDRVTVAENVRIGKRSGIPEGTVGSQVFDRRSVKYWVHLQDLPFVIARIIPHLPHSTFKDTYNICRERNIPFTLGSPVSSVYWDNYEFLLYHRRLERLEGATLIRMRWYGDPLDPDWNKLTPADSVFMEIKVHHEAWSGERSNKRRFALKEKDVDSYVHGDLDLNPALQKLRGKHASEREIHNFMDLSTEIVSKIDAYELKPVIRTQCCRAAFQRGIDQSIRVSIDTDLRMSAEDFGLGHHWRYSGMDAPVSHFPYAVVEIKLQCAENERIAPWIEELMSCRYMESVPKFSKYAHGIASLYGHTPFIKMVPYWMHQLDIDIRASTKPEQNQWDPTLGLASGCWERTMDRAIFGVGSAQTQTVGASEARFLPRTDYTRIYQKVLCGLRGEGAAPPAVAENDIAAAVAAEGGRTAGNSGSRQLQLQPPLPAHTLQYDVDRRHKAYTAFHLYPYAEHGVESLCFSPALEKNAAAEVSYGRIPWQTGKRIRVPQKYDPKTLLTSERYMVKWAEHATRLGLVGLAVIQFGNSMALPGDVSHLSSFWRAHFHIVLGTSLVAVALFTLAYAYVTFKARARRVYARKKIRYDDKLGPSVLTLLLAFGICVTAMMHIMARYGPMLTGNDDF</sequence>
<dbReference type="PANTHER" id="PTHR46140">
    <property type="entry name" value="VACUOLAR TRANSPORTER CHAPERONE 1-RELATED"/>
    <property type="match status" value="1"/>
</dbReference>
<dbReference type="OrthoDB" id="6493944at2759"/>
<proteinExistence type="predicted"/>
<keyword evidence="8" id="KW-1185">Reference proteome</keyword>
<comment type="subcellular location">
    <subcellularLocation>
        <location evidence="1">Endomembrane system</location>
        <topology evidence="1">Multi-pass membrane protein</topology>
    </subcellularLocation>
</comment>
<dbReference type="GeneID" id="40320551"/>
<gene>
    <name evidence="7" type="ORF">Tco025E_06940</name>
</gene>
<feature type="transmembrane region" description="Helical" evidence="5">
    <location>
        <begin position="768"/>
        <end position="791"/>
    </location>
</feature>
<evidence type="ECO:0000256" key="5">
    <source>
        <dbReference type="SAM" id="Phobius"/>
    </source>
</evidence>
<evidence type="ECO:0000256" key="4">
    <source>
        <dbReference type="ARBA" id="ARBA00023136"/>
    </source>
</evidence>
<evidence type="ECO:0000256" key="1">
    <source>
        <dbReference type="ARBA" id="ARBA00004127"/>
    </source>
</evidence>
<organism evidence="7 8">
    <name type="scientific">Trypanosoma conorhini</name>
    <dbReference type="NCBI Taxonomy" id="83891"/>
    <lineage>
        <taxon>Eukaryota</taxon>
        <taxon>Discoba</taxon>
        <taxon>Euglenozoa</taxon>
        <taxon>Kinetoplastea</taxon>
        <taxon>Metakinetoplastina</taxon>
        <taxon>Trypanosomatida</taxon>
        <taxon>Trypanosomatidae</taxon>
        <taxon>Trypanosoma</taxon>
    </lineage>
</organism>
<evidence type="ECO:0000259" key="6">
    <source>
        <dbReference type="Pfam" id="PF09359"/>
    </source>
</evidence>
<accession>A0A422NW42</accession>
<comment type="caution">
    <text evidence="7">The sequence shown here is derived from an EMBL/GenBank/DDBJ whole genome shotgun (WGS) entry which is preliminary data.</text>
</comment>
<dbReference type="InterPro" id="IPR051572">
    <property type="entry name" value="VTC_Complex_Subunit"/>
</dbReference>
<dbReference type="EMBL" id="MKKU01000503">
    <property type="protein sequence ID" value="RNF09710.1"/>
    <property type="molecule type" value="Genomic_DNA"/>
</dbReference>
<dbReference type="InterPro" id="IPR042267">
    <property type="entry name" value="VTC_sf"/>
</dbReference>
<dbReference type="RefSeq" id="XP_029226081.1">
    <property type="nucleotide sequence ID" value="XM_029373807.1"/>
</dbReference>
<dbReference type="PANTHER" id="PTHR46140:SF1">
    <property type="entry name" value="VACUOLAR TRANSPORTER CHAPERONE COMPLEX SUBUNIT 4-RELATED"/>
    <property type="match status" value="1"/>
</dbReference>
<dbReference type="CDD" id="cd07751">
    <property type="entry name" value="PolyPPase_VTC4_like"/>
    <property type="match status" value="1"/>
</dbReference>
<evidence type="ECO:0000256" key="3">
    <source>
        <dbReference type="ARBA" id="ARBA00022989"/>
    </source>
</evidence>
<dbReference type="InterPro" id="IPR018966">
    <property type="entry name" value="VTC_domain"/>
</dbReference>
<keyword evidence="2 5" id="KW-0812">Transmembrane</keyword>